<evidence type="ECO:0000313" key="3">
    <source>
        <dbReference type="Proteomes" id="UP001253595"/>
    </source>
</evidence>
<dbReference type="EMBL" id="JAVDVX010000003">
    <property type="protein sequence ID" value="MDR7090193.1"/>
    <property type="molecule type" value="Genomic_DNA"/>
</dbReference>
<gene>
    <name evidence="2" type="ORF">J2X05_002215</name>
</gene>
<protein>
    <submittedName>
        <fullName evidence="2">Uncharacterized protein</fullName>
    </submittedName>
</protein>
<proteinExistence type="predicted"/>
<accession>A0ABU1UYL9</accession>
<evidence type="ECO:0000256" key="1">
    <source>
        <dbReference type="SAM" id="MobiDB-lite"/>
    </source>
</evidence>
<name>A0ABU1UYL9_9GAMM</name>
<comment type="caution">
    <text evidence="2">The sequence shown here is derived from an EMBL/GenBank/DDBJ whole genome shotgun (WGS) entry which is preliminary data.</text>
</comment>
<sequence length="210" mass="23864">MANTNKTKAEILQELESIKGLLLEEDDIPILQDMEGEDEILDEEFHAEPPVLINRHASVLPGQGSLFDEPKSTLTKIAEQLDTTTKPHEPTSSLQDHKKHGFASHLGTTQSGMHTDHRPLAKASGENPFLPQHIRERLHGNNPPPLFEYETAKKIISSTKNIAHKTNKPRQYLVEEVMLSMMPQIERELRHRLFAMSVEDLEKLLNEDED</sequence>
<dbReference type="RefSeq" id="WP_310072326.1">
    <property type="nucleotide sequence ID" value="NZ_JAVDVX010000003.1"/>
</dbReference>
<reference evidence="2 3" key="1">
    <citation type="submission" date="2023-07" db="EMBL/GenBank/DDBJ databases">
        <title>Sorghum-associated microbial communities from plants grown in Nebraska, USA.</title>
        <authorList>
            <person name="Schachtman D."/>
        </authorList>
    </citation>
    <scope>NUCLEOTIDE SEQUENCE [LARGE SCALE GENOMIC DNA]</scope>
    <source>
        <strain evidence="2 3">BE190</strain>
    </source>
</reference>
<evidence type="ECO:0000313" key="2">
    <source>
        <dbReference type="EMBL" id="MDR7090193.1"/>
    </source>
</evidence>
<dbReference type="Proteomes" id="UP001253595">
    <property type="component" value="Unassembled WGS sequence"/>
</dbReference>
<keyword evidence="3" id="KW-1185">Reference proteome</keyword>
<feature type="region of interest" description="Disordered" evidence="1">
    <location>
        <begin position="103"/>
        <end position="127"/>
    </location>
</feature>
<organism evidence="2 3">
    <name type="scientific">Cellvibrio fibrivorans</name>
    <dbReference type="NCBI Taxonomy" id="126350"/>
    <lineage>
        <taxon>Bacteria</taxon>
        <taxon>Pseudomonadati</taxon>
        <taxon>Pseudomonadota</taxon>
        <taxon>Gammaproteobacteria</taxon>
        <taxon>Cellvibrionales</taxon>
        <taxon>Cellvibrionaceae</taxon>
        <taxon>Cellvibrio</taxon>
    </lineage>
</organism>